<dbReference type="KEGG" id="gtr:GLOTRDRAFT_97024"/>
<dbReference type="EMBL" id="KB469316">
    <property type="protein sequence ID" value="EPQ50406.1"/>
    <property type="molecule type" value="Genomic_DNA"/>
</dbReference>
<name>S7PRC0_GLOTA</name>
<accession>S7PRC0</accession>
<dbReference type="Proteomes" id="UP000030669">
    <property type="component" value="Unassembled WGS sequence"/>
</dbReference>
<protein>
    <recommendedName>
        <fullName evidence="3">Protein kinase domain-containing protein</fullName>
    </recommendedName>
</protein>
<dbReference type="HOGENOM" id="CLU_032057_0_0_1"/>
<evidence type="ECO:0000313" key="2">
    <source>
        <dbReference type="Proteomes" id="UP000030669"/>
    </source>
</evidence>
<keyword evidence="2" id="KW-1185">Reference proteome</keyword>
<dbReference type="RefSeq" id="XP_007871120.1">
    <property type="nucleotide sequence ID" value="XM_007872929.1"/>
</dbReference>
<evidence type="ECO:0000313" key="1">
    <source>
        <dbReference type="EMBL" id="EPQ50406.1"/>
    </source>
</evidence>
<organism evidence="1 2">
    <name type="scientific">Gloeophyllum trabeum (strain ATCC 11539 / FP-39264 / Madison 617)</name>
    <name type="common">Brown rot fungus</name>
    <dbReference type="NCBI Taxonomy" id="670483"/>
    <lineage>
        <taxon>Eukaryota</taxon>
        <taxon>Fungi</taxon>
        <taxon>Dikarya</taxon>
        <taxon>Basidiomycota</taxon>
        <taxon>Agaricomycotina</taxon>
        <taxon>Agaricomycetes</taxon>
        <taxon>Gloeophyllales</taxon>
        <taxon>Gloeophyllaceae</taxon>
        <taxon>Gloeophyllum</taxon>
    </lineage>
</organism>
<dbReference type="GeneID" id="19309933"/>
<dbReference type="SUPFAM" id="SSF56112">
    <property type="entry name" value="Protein kinase-like (PK-like)"/>
    <property type="match status" value="1"/>
</dbReference>
<evidence type="ECO:0008006" key="3">
    <source>
        <dbReference type="Google" id="ProtNLM"/>
    </source>
</evidence>
<dbReference type="AlphaFoldDB" id="S7PRC0"/>
<dbReference type="eggNOG" id="ENOG502R0Z7">
    <property type="taxonomic scope" value="Eukaryota"/>
</dbReference>
<dbReference type="OrthoDB" id="3138711at2759"/>
<reference evidence="1 2" key="1">
    <citation type="journal article" date="2012" name="Science">
        <title>The Paleozoic origin of enzymatic lignin decomposition reconstructed from 31 fungal genomes.</title>
        <authorList>
            <person name="Floudas D."/>
            <person name="Binder M."/>
            <person name="Riley R."/>
            <person name="Barry K."/>
            <person name="Blanchette R.A."/>
            <person name="Henrissat B."/>
            <person name="Martinez A.T."/>
            <person name="Otillar R."/>
            <person name="Spatafora J.W."/>
            <person name="Yadav J.S."/>
            <person name="Aerts A."/>
            <person name="Benoit I."/>
            <person name="Boyd A."/>
            <person name="Carlson A."/>
            <person name="Copeland A."/>
            <person name="Coutinho P.M."/>
            <person name="de Vries R.P."/>
            <person name="Ferreira P."/>
            <person name="Findley K."/>
            <person name="Foster B."/>
            <person name="Gaskell J."/>
            <person name="Glotzer D."/>
            <person name="Gorecki P."/>
            <person name="Heitman J."/>
            <person name="Hesse C."/>
            <person name="Hori C."/>
            <person name="Igarashi K."/>
            <person name="Jurgens J.A."/>
            <person name="Kallen N."/>
            <person name="Kersten P."/>
            <person name="Kohler A."/>
            <person name="Kuees U."/>
            <person name="Kumar T.K.A."/>
            <person name="Kuo A."/>
            <person name="LaButti K."/>
            <person name="Larrondo L.F."/>
            <person name="Lindquist E."/>
            <person name="Ling A."/>
            <person name="Lombard V."/>
            <person name="Lucas S."/>
            <person name="Lundell T."/>
            <person name="Martin R."/>
            <person name="McLaughlin D.J."/>
            <person name="Morgenstern I."/>
            <person name="Morin E."/>
            <person name="Murat C."/>
            <person name="Nagy L.G."/>
            <person name="Nolan M."/>
            <person name="Ohm R.A."/>
            <person name="Patyshakuliyeva A."/>
            <person name="Rokas A."/>
            <person name="Ruiz-Duenas F.J."/>
            <person name="Sabat G."/>
            <person name="Salamov A."/>
            <person name="Samejima M."/>
            <person name="Schmutz J."/>
            <person name="Slot J.C."/>
            <person name="St John F."/>
            <person name="Stenlid J."/>
            <person name="Sun H."/>
            <person name="Sun S."/>
            <person name="Syed K."/>
            <person name="Tsang A."/>
            <person name="Wiebenga A."/>
            <person name="Young D."/>
            <person name="Pisabarro A."/>
            <person name="Eastwood D.C."/>
            <person name="Martin F."/>
            <person name="Cullen D."/>
            <person name="Grigoriev I.V."/>
            <person name="Hibbett D.S."/>
        </authorList>
    </citation>
    <scope>NUCLEOTIDE SEQUENCE [LARGE SCALE GENOMIC DNA]</scope>
    <source>
        <strain evidence="1 2">ATCC 11539</strain>
    </source>
</reference>
<gene>
    <name evidence="1" type="ORF">GLOTRDRAFT_97024</name>
</gene>
<sequence>MLVSPAALLHQAIPVRAKCGKPAGVSPESELAAADAVSLRIGDWYPIFNPKDTMYRFDETLLRMRYSLLELPDLGATSSLEEKYFEPVARLVHCILLSPDMEHGPLQASWANGPEGLWRSARIGFHVADPDSDMRAYRRNDHGLSQEPGSIEAGPLPSRVPAGTKMNSLVMDAIAQCRQTHAVVGIITDEIQTLILRPGYPGDTILAMQVHPTAEVSIRRLIAFFIYAETFQARLCTLDGYAPSLLWLGAQPARVPKPLPQLLLRRSHEEFDVYRMQRSRSAWGEYVIWSEIYTQEAELSGNAPWKFVPGTRLPCTQLRIFGEGGINKWKPEGRPFVPVPPDTEALVMRHFRPRDNDLHGFLTLGPTQDTSQLHHWFEITGTGSVGPEKYSQTFWGRFNGVGPLLFLKLFDERFFPLPADGWDPADPPHERFLDFNLAIDMIRREEAAYKRVEYLQGSLLPHCYGFHKACGWPVYGMLVEAISGPTLATYMRNNMKPQHEQLTDLITRLRHALRALRFAGIHQTDWHLDQILCPPNPDDPALAPDIVMIDFAFALQSWGDWEGCPLETRPRELEHALMAVGIDQEVLRSCWFPATEEEL</sequence>
<dbReference type="InterPro" id="IPR011009">
    <property type="entry name" value="Kinase-like_dom_sf"/>
</dbReference>
<proteinExistence type="predicted"/>